<name>A0A139LGR5_9BACE</name>
<dbReference type="EMBL" id="LTDF01000079">
    <property type="protein sequence ID" value="KXT50638.1"/>
    <property type="molecule type" value="Genomic_DNA"/>
</dbReference>
<dbReference type="AlphaFoldDB" id="A0A139LGR5"/>
<organism evidence="1">
    <name type="scientific">Bacteroides intestinalis</name>
    <dbReference type="NCBI Taxonomy" id="329854"/>
    <lineage>
        <taxon>Bacteria</taxon>
        <taxon>Pseudomonadati</taxon>
        <taxon>Bacteroidota</taxon>
        <taxon>Bacteroidia</taxon>
        <taxon>Bacteroidales</taxon>
        <taxon>Bacteroidaceae</taxon>
        <taxon>Bacteroides</taxon>
    </lineage>
</organism>
<accession>A0A139LGR5</accession>
<dbReference type="PATRIC" id="fig|329854.7.peg.2304"/>
<sequence length="73" mass="8412">LHRSKNYTHTFSFRDLNSVFNSLVSLINDAKVRIKSLIKEGKKAARAVFLRKVVSSYKSNLDKKRFKGISPEK</sequence>
<dbReference type="RefSeq" id="WP_231864119.1">
    <property type="nucleotide sequence ID" value="NZ_KQ968693.1"/>
</dbReference>
<proteinExistence type="predicted"/>
<reference evidence="1 2" key="1">
    <citation type="submission" date="2016-02" db="EMBL/GenBank/DDBJ databases">
        <authorList>
            <person name="Wen L."/>
            <person name="He K."/>
            <person name="Yang H."/>
        </authorList>
    </citation>
    <scope>NUCLEOTIDE SEQUENCE [LARGE SCALE GENOMIC DNA]</scope>
    <source>
        <strain evidence="1 2">KLE1704</strain>
    </source>
</reference>
<evidence type="ECO:0000313" key="2">
    <source>
        <dbReference type="Proteomes" id="UP000070319"/>
    </source>
</evidence>
<comment type="caution">
    <text evidence="1">The sequence shown here is derived from an EMBL/GenBank/DDBJ whole genome shotgun (WGS) entry which is preliminary data.</text>
</comment>
<gene>
    <name evidence="1" type="ORF">HMPREF2531_02262</name>
</gene>
<evidence type="ECO:0000313" key="1">
    <source>
        <dbReference type="EMBL" id="KXT50638.1"/>
    </source>
</evidence>
<dbReference type="Proteomes" id="UP000070319">
    <property type="component" value="Unassembled WGS sequence"/>
</dbReference>
<protein>
    <submittedName>
        <fullName evidence="1">Uncharacterized protein</fullName>
    </submittedName>
</protein>
<feature type="non-terminal residue" evidence="1">
    <location>
        <position position="1"/>
    </location>
</feature>